<dbReference type="EMBL" id="BAAATZ010000007">
    <property type="protein sequence ID" value="GAA2724987.1"/>
    <property type="molecule type" value="Genomic_DNA"/>
</dbReference>
<protein>
    <recommendedName>
        <fullName evidence="4">RING-type E3 ubiquitin transferase</fullName>
    </recommendedName>
</protein>
<reference evidence="3" key="1">
    <citation type="journal article" date="2019" name="Int. J. Syst. Evol. Microbiol.">
        <title>The Global Catalogue of Microorganisms (GCM) 10K type strain sequencing project: providing services to taxonomists for standard genome sequencing and annotation.</title>
        <authorList>
            <consortium name="The Broad Institute Genomics Platform"/>
            <consortium name="The Broad Institute Genome Sequencing Center for Infectious Disease"/>
            <person name="Wu L."/>
            <person name="Ma J."/>
        </authorList>
    </citation>
    <scope>NUCLEOTIDE SEQUENCE [LARGE SCALE GENOMIC DNA]</scope>
    <source>
        <strain evidence="3">JCM 8201</strain>
    </source>
</reference>
<keyword evidence="3" id="KW-1185">Reference proteome</keyword>
<evidence type="ECO:0000256" key="1">
    <source>
        <dbReference type="SAM" id="Phobius"/>
    </source>
</evidence>
<organism evidence="2 3">
    <name type="scientific">Actinocorallia aurantiaca</name>
    <dbReference type="NCBI Taxonomy" id="46204"/>
    <lineage>
        <taxon>Bacteria</taxon>
        <taxon>Bacillati</taxon>
        <taxon>Actinomycetota</taxon>
        <taxon>Actinomycetes</taxon>
        <taxon>Streptosporangiales</taxon>
        <taxon>Thermomonosporaceae</taxon>
        <taxon>Actinocorallia</taxon>
    </lineage>
</organism>
<accession>A0ABP6GJV0</accession>
<keyword evidence="1" id="KW-1133">Transmembrane helix</keyword>
<feature type="transmembrane region" description="Helical" evidence="1">
    <location>
        <begin position="214"/>
        <end position="235"/>
    </location>
</feature>
<comment type="caution">
    <text evidence="2">The sequence shown here is derived from an EMBL/GenBank/DDBJ whole genome shotgun (WGS) entry which is preliminary data.</text>
</comment>
<proteinExistence type="predicted"/>
<feature type="transmembrane region" description="Helical" evidence="1">
    <location>
        <begin position="20"/>
        <end position="42"/>
    </location>
</feature>
<gene>
    <name evidence="2" type="ORF">GCM10010439_23970</name>
</gene>
<evidence type="ECO:0000313" key="3">
    <source>
        <dbReference type="Proteomes" id="UP001501842"/>
    </source>
</evidence>
<evidence type="ECO:0000313" key="2">
    <source>
        <dbReference type="EMBL" id="GAA2724987.1"/>
    </source>
</evidence>
<dbReference type="Proteomes" id="UP001501842">
    <property type="component" value="Unassembled WGS sequence"/>
</dbReference>
<sequence>MLETVVLLAGTKDRYNPETGPYAFAAVEIVLVGLTFGLVRLAKVFCWDDWLMVRGRLVHVADLPDVRPWRRIALTGTAAAGPDGILRAPLSEEPCVWWSVTTHESGPRAVAGERQECSEGSFTLEDATGGVVIPIGEDGIRGSTRSLRQESADEDRPGVRIVRQERIIPEGARLQFNGTPLADEDGRPVFPGYETRIATVELAHHWRHGWFKGLLLVAAAIPFHAAAITVLVISIRDF</sequence>
<name>A0ABP6GJV0_9ACTN</name>
<evidence type="ECO:0008006" key="4">
    <source>
        <dbReference type="Google" id="ProtNLM"/>
    </source>
</evidence>
<keyword evidence="1" id="KW-0812">Transmembrane</keyword>
<keyword evidence="1" id="KW-0472">Membrane</keyword>